<dbReference type="OrthoDB" id="5835829at2759"/>
<accession>A0A022RCL2</accession>
<dbReference type="PANTHER" id="PTHR11926">
    <property type="entry name" value="GLUCOSYL/GLUCURONOSYL TRANSFERASES"/>
    <property type="match status" value="1"/>
</dbReference>
<evidence type="ECO:0000256" key="3">
    <source>
        <dbReference type="RuleBase" id="RU003718"/>
    </source>
</evidence>
<evidence type="ECO:0000256" key="2">
    <source>
        <dbReference type="ARBA" id="ARBA00022679"/>
    </source>
</evidence>
<gene>
    <name evidence="5" type="ORF">MIMGU_mgv1a004868mg</name>
</gene>
<dbReference type="OMA" id="WGSEIAH"/>
<evidence type="ECO:0000256" key="4">
    <source>
        <dbReference type="RuleBase" id="RU362057"/>
    </source>
</evidence>
<reference evidence="5 6" key="1">
    <citation type="journal article" date="2013" name="Proc. Natl. Acad. Sci. U.S.A.">
        <title>Fine-scale variation in meiotic recombination in Mimulus inferred from population shotgun sequencing.</title>
        <authorList>
            <person name="Hellsten U."/>
            <person name="Wright K.M."/>
            <person name="Jenkins J."/>
            <person name="Shu S."/>
            <person name="Yuan Y."/>
            <person name="Wessler S.R."/>
            <person name="Schmutz J."/>
            <person name="Willis J.H."/>
            <person name="Rokhsar D.S."/>
        </authorList>
    </citation>
    <scope>NUCLEOTIDE SEQUENCE [LARGE SCALE GENOMIC DNA]</scope>
    <source>
        <strain evidence="6">cv. DUN x IM62</strain>
    </source>
</reference>
<dbReference type="AlphaFoldDB" id="A0A022RCL2"/>
<keyword evidence="2 3" id="KW-0808">Transferase</keyword>
<comment type="similarity">
    <text evidence="1 3">Belongs to the UDP-glycosyltransferase family.</text>
</comment>
<dbReference type="PhylomeDB" id="A0A022RCL2"/>
<protein>
    <recommendedName>
        <fullName evidence="4">Glycosyltransferase</fullName>
        <ecNumber evidence="4">2.4.1.-</ecNumber>
    </recommendedName>
</protein>
<name>A0A022RCL2_ERYGU</name>
<dbReference type="SUPFAM" id="SSF53756">
    <property type="entry name" value="UDP-Glycosyltransferase/glycogen phosphorylase"/>
    <property type="match status" value="1"/>
</dbReference>
<evidence type="ECO:0000313" key="6">
    <source>
        <dbReference type="Proteomes" id="UP000030748"/>
    </source>
</evidence>
<dbReference type="FunFam" id="3.40.50.2000:FF:000056">
    <property type="entry name" value="Glycosyltransferase"/>
    <property type="match status" value="1"/>
</dbReference>
<evidence type="ECO:0000313" key="5">
    <source>
        <dbReference type="EMBL" id="EYU36650.1"/>
    </source>
</evidence>
<proteinExistence type="inferred from homology"/>
<keyword evidence="6" id="KW-1185">Reference proteome</keyword>
<dbReference type="eggNOG" id="KOG1192">
    <property type="taxonomic scope" value="Eukaryota"/>
</dbReference>
<dbReference type="EC" id="2.4.1.-" evidence="4"/>
<dbReference type="InterPro" id="IPR035595">
    <property type="entry name" value="UDP_glycos_trans_CS"/>
</dbReference>
<dbReference type="PROSITE" id="PS00375">
    <property type="entry name" value="UDPGT"/>
    <property type="match status" value="1"/>
</dbReference>
<dbReference type="CDD" id="cd03784">
    <property type="entry name" value="GT1_Gtf-like"/>
    <property type="match status" value="1"/>
</dbReference>
<evidence type="ECO:0000256" key="1">
    <source>
        <dbReference type="ARBA" id="ARBA00009995"/>
    </source>
</evidence>
<dbReference type="KEGG" id="egt:105959475"/>
<dbReference type="Pfam" id="PF00201">
    <property type="entry name" value="UDPGT"/>
    <property type="match status" value="1"/>
</dbReference>
<dbReference type="EMBL" id="KI630592">
    <property type="protein sequence ID" value="EYU36650.1"/>
    <property type="molecule type" value="Genomic_DNA"/>
</dbReference>
<dbReference type="InterPro" id="IPR002213">
    <property type="entry name" value="UDP_glucos_trans"/>
</dbReference>
<dbReference type="PANTHER" id="PTHR11926:SF774">
    <property type="entry name" value="UDP-GLYCOSYLTRANSFERASE 85A1-RELATED"/>
    <property type="match status" value="1"/>
</dbReference>
<keyword evidence="3" id="KW-0328">Glycosyltransferase</keyword>
<dbReference type="Gene3D" id="3.40.50.2000">
    <property type="entry name" value="Glycogen Phosphorylase B"/>
    <property type="match status" value="2"/>
</dbReference>
<dbReference type="GO" id="GO:0035251">
    <property type="term" value="F:UDP-glucosyltransferase activity"/>
    <property type="evidence" value="ECO:0000318"/>
    <property type="project" value="GO_Central"/>
</dbReference>
<dbReference type="Proteomes" id="UP000030748">
    <property type="component" value="Unassembled WGS sequence"/>
</dbReference>
<organism evidence="5 6">
    <name type="scientific">Erythranthe guttata</name>
    <name type="common">Yellow monkey flower</name>
    <name type="synonym">Mimulus guttatus</name>
    <dbReference type="NCBI Taxonomy" id="4155"/>
    <lineage>
        <taxon>Eukaryota</taxon>
        <taxon>Viridiplantae</taxon>
        <taxon>Streptophyta</taxon>
        <taxon>Embryophyta</taxon>
        <taxon>Tracheophyta</taxon>
        <taxon>Spermatophyta</taxon>
        <taxon>Magnoliopsida</taxon>
        <taxon>eudicotyledons</taxon>
        <taxon>Gunneridae</taxon>
        <taxon>Pentapetalae</taxon>
        <taxon>asterids</taxon>
        <taxon>lamiids</taxon>
        <taxon>Lamiales</taxon>
        <taxon>Phrymaceae</taxon>
        <taxon>Erythranthe</taxon>
    </lineage>
</organism>
<sequence>MAANRGHAVMVSFLFQGHITPFIHLAIKLASKGCTVTFVQTEFLHHRISTASAAGDDEEREIPEIFLGARESGLDIRYATISDGFPLEFDREANFEEFWGSILRDFPGRVDEFLGRITAAENCDGGVPPSFLVADTTYLWGSEIAHKYNMFSVSFWTEAALAFSIGYHLDLLKLNAHFPLVNNDDGGDGVVISYVPGIESISTRDLMSYLEGDNDPFNIPTVLYQNIIDAYEQVKKADFILCNTVQELEPHTLSALNQEQPTYAVGPSNFSGTPPIITVSNTTTTSLWPEVDCQKWLDSKPHGSVLYISFGSTIETNTQLIYEIAHGLMLSQQQVNFIWILRRNLVRITSDDDDDDLLPPGFEDCVGDRGLVIPWCNQSLVLSDPSIGCFLTHCGWNSVLESIWHGVPMICFPLSVDQPTNRKLVVDDWKIGINLCDGQTKQISRQQVAQKIDRLMSSGMTSLRREIKKVETILHRAWAADGSSNVNLDRFLQDLMAKTNSKSSAN</sequence>